<dbReference type="AlphaFoldDB" id="A0A941ED12"/>
<reference evidence="4" key="1">
    <citation type="submission" date="2021-04" db="EMBL/GenBank/DDBJ databases">
        <title>Genome based classification of Actinospica acidithermotolerans sp. nov., an actinobacterium isolated from an Indonesian hot spring.</title>
        <authorList>
            <person name="Kusuma A.B."/>
            <person name="Putra K.E."/>
            <person name="Nafisah S."/>
            <person name="Loh J."/>
            <person name="Nouioui I."/>
            <person name="Goodfellow M."/>
        </authorList>
    </citation>
    <scope>NUCLEOTIDE SEQUENCE</scope>
    <source>
        <strain evidence="4">MGRD01-02</strain>
    </source>
</reference>
<keyword evidence="5" id="KW-1185">Reference proteome</keyword>
<evidence type="ECO:0000256" key="2">
    <source>
        <dbReference type="ARBA" id="ARBA00023315"/>
    </source>
</evidence>
<comment type="caution">
    <text evidence="4">The sequence shown here is derived from an EMBL/GenBank/DDBJ whole genome shotgun (WGS) entry which is preliminary data.</text>
</comment>
<evidence type="ECO:0000259" key="3">
    <source>
        <dbReference type="PROSITE" id="PS51186"/>
    </source>
</evidence>
<dbReference type="InterPro" id="IPR000182">
    <property type="entry name" value="GNAT_dom"/>
</dbReference>
<dbReference type="PANTHER" id="PTHR43877:SF2">
    <property type="entry name" value="AMINOALKYLPHOSPHONATE N-ACETYLTRANSFERASE-RELATED"/>
    <property type="match status" value="1"/>
</dbReference>
<dbReference type="GO" id="GO:0016747">
    <property type="term" value="F:acyltransferase activity, transferring groups other than amino-acyl groups"/>
    <property type="evidence" value="ECO:0007669"/>
    <property type="project" value="InterPro"/>
</dbReference>
<sequence>MPNRANLTLRIAEPSDLDQTVAIIREATEWLERQGILWLREFPGATPQRVANGTAWLAYLDGTAEPVATVALETTADPEFWTPQESNALFVHGLAVRRSAGGLGVGGKLLEFASDQAARRALPWIRLDCNKANKQLQEYYLRQGFTYLRTVNLPHRNSGALFQKSAERSAAIIADPRSGCIAVNLAEGDDNQLPS</sequence>
<organism evidence="4 5">
    <name type="scientific">Actinospica acidithermotolerans</name>
    <dbReference type="NCBI Taxonomy" id="2828514"/>
    <lineage>
        <taxon>Bacteria</taxon>
        <taxon>Bacillati</taxon>
        <taxon>Actinomycetota</taxon>
        <taxon>Actinomycetes</taxon>
        <taxon>Catenulisporales</taxon>
        <taxon>Actinospicaceae</taxon>
        <taxon>Actinospica</taxon>
    </lineage>
</organism>
<dbReference type="InterPro" id="IPR016181">
    <property type="entry name" value="Acyl_CoA_acyltransferase"/>
</dbReference>
<dbReference type="EC" id="2.3.1.-" evidence="4"/>
<accession>A0A941ED12</accession>
<evidence type="ECO:0000256" key="1">
    <source>
        <dbReference type="ARBA" id="ARBA00022679"/>
    </source>
</evidence>
<gene>
    <name evidence="4" type="ORF">KDK95_23335</name>
</gene>
<evidence type="ECO:0000313" key="4">
    <source>
        <dbReference type="EMBL" id="MBR7829261.1"/>
    </source>
</evidence>
<dbReference type="Pfam" id="PF00583">
    <property type="entry name" value="Acetyltransf_1"/>
    <property type="match status" value="1"/>
</dbReference>
<dbReference type="Gene3D" id="3.40.630.30">
    <property type="match status" value="1"/>
</dbReference>
<dbReference type="PROSITE" id="PS51186">
    <property type="entry name" value="GNAT"/>
    <property type="match status" value="1"/>
</dbReference>
<protein>
    <submittedName>
        <fullName evidence="4">GNAT family N-acetyltransferase</fullName>
        <ecNumber evidence="4">2.3.1.-</ecNumber>
    </submittedName>
</protein>
<dbReference type="SUPFAM" id="SSF55729">
    <property type="entry name" value="Acyl-CoA N-acyltransferases (Nat)"/>
    <property type="match status" value="1"/>
</dbReference>
<dbReference type="RefSeq" id="WP_212520396.1">
    <property type="nucleotide sequence ID" value="NZ_JAGSOH010000079.1"/>
</dbReference>
<dbReference type="PANTHER" id="PTHR43877">
    <property type="entry name" value="AMINOALKYLPHOSPHONATE N-ACETYLTRANSFERASE-RELATED-RELATED"/>
    <property type="match status" value="1"/>
</dbReference>
<dbReference type="Proteomes" id="UP000676325">
    <property type="component" value="Unassembled WGS sequence"/>
</dbReference>
<keyword evidence="2 4" id="KW-0012">Acyltransferase</keyword>
<feature type="domain" description="N-acetyltransferase" evidence="3">
    <location>
        <begin position="7"/>
        <end position="167"/>
    </location>
</feature>
<evidence type="ECO:0000313" key="5">
    <source>
        <dbReference type="Proteomes" id="UP000676325"/>
    </source>
</evidence>
<name>A0A941ED12_9ACTN</name>
<dbReference type="InterPro" id="IPR050832">
    <property type="entry name" value="Bact_Acetyltransf"/>
</dbReference>
<keyword evidence="1 4" id="KW-0808">Transferase</keyword>
<dbReference type="EMBL" id="JAGSOH010000079">
    <property type="protein sequence ID" value="MBR7829261.1"/>
    <property type="molecule type" value="Genomic_DNA"/>
</dbReference>
<proteinExistence type="predicted"/>